<feature type="domain" description="G-protein coupled receptors family 1 profile" evidence="7">
    <location>
        <begin position="53"/>
        <end position="319"/>
    </location>
</feature>
<dbReference type="Proteomes" id="UP000887568">
    <property type="component" value="Unplaced"/>
</dbReference>
<evidence type="ECO:0000313" key="9">
    <source>
        <dbReference type="Proteomes" id="UP000887568"/>
    </source>
</evidence>
<dbReference type="PROSITE" id="PS00237">
    <property type="entry name" value="G_PROTEIN_RECEP_F1_1"/>
    <property type="match status" value="1"/>
</dbReference>
<comment type="subcellular location">
    <subcellularLocation>
        <location evidence="1">Membrane</location>
    </subcellularLocation>
</comment>
<evidence type="ECO:0000259" key="7">
    <source>
        <dbReference type="PROSITE" id="PS50262"/>
    </source>
</evidence>
<evidence type="ECO:0000256" key="5">
    <source>
        <dbReference type="RuleBase" id="RU000688"/>
    </source>
</evidence>
<comment type="similarity">
    <text evidence="5">Belongs to the G-protein coupled receptor 1 family.</text>
</comment>
<evidence type="ECO:0000256" key="6">
    <source>
        <dbReference type="SAM" id="Phobius"/>
    </source>
</evidence>
<feature type="transmembrane region" description="Helical" evidence="6">
    <location>
        <begin position="161"/>
        <end position="181"/>
    </location>
</feature>
<keyword evidence="4 6" id="KW-0472">Membrane</keyword>
<keyword evidence="3 6" id="KW-1133">Transmembrane helix</keyword>
<organism evidence="8 9">
    <name type="scientific">Patiria miniata</name>
    <name type="common">Bat star</name>
    <name type="synonym">Asterina miniata</name>
    <dbReference type="NCBI Taxonomy" id="46514"/>
    <lineage>
        <taxon>Eukaryota</taxon>
        <taxon>Metazoa</taxon>
        <taxon>Echinodermata</taxon>
        <taxon>Eleutherozoa</taxon>
        <taxon>Asterozoa</taxon>
        <taxon>Asteroidea</taxon>
        <taxon>Valvatacea</taxon>
        <taxon>Valvatida</taxon>
        <taxon>Asterinidae</taxon>
        <taxon>Patiria</taxon>
    </lineage>
</organism>
<protein>
    <recommendedName>
        <fullName evidence="7">G-protein coupled receptors family 1 profile domain-containing protein</fullName>
    </recommendedName>
</protein>
<dbReference type="PANTHER" id="PTHR45698">
    <property type="entry name" value="TRACE AMINE-ASSOCIATED RECEPTOR 19N-RELATED"/>
    <property type="match status" value="1"/>
</dbReference>
<dbReference type="EnsemblMetazoa" id="XM_038210479.1">
    <property type="protein sequence ID" value="XP_038066407.1"/>
    <property type="gene ID" value="LOC119736462"/>
</dbReference>
<sequence>MDRCSTVDCARTTAITPGDSSDDSSNDWGVDKVAGSDLVLALYGMICTVGVAGNLLVCIVLLRVPSLRSNTSDFLVHLSLVDLVVCVLVIPHKILPLLSQTPPPNPTIWGQLWCRLYVNQYPFWVCAVTSVDNLVLVNLERFVAIVYPHKYKRIFASRNKYLMLGLCWILAMLTKSFIVFLSEEDPVSGCRFGWPSRGVQAAIGVLNFIINLFAPFVLMILVQWKVISTLKKQVKTLTDRNAISEMNPADRRKMWQLKATQILVRTLLAFAVTFAVCWAPNQLMFLVYNLGVPLSLATPIYHVGVILAVCNSCVNPIIYTMTNQQFRKGIKMAFRRGKRSARVGGDTLATSGMATMSTRFDAK</sequence>
<feature type="transmembrane region" description="Helical" evidence="6">
    <location>
        <begin position="300"/>
        <end position="322"/>
    </location>
</feature>
<evidence type="ECO:0000256" key="4">
    <source>
        <dbReference type="ARBA" id="ARBA00023136"/>
    </source>
</evidence>
<keyword evidence="5" id="KW-0297">G-protein coupled receptor</keyword>
<evidence type="ECO:0000256" key="3">
    <source>
        <dbReference type="ARBA" id="ARBA00022989"/>
    </source>
</evidence>
<keyword evidence="5" id="KW-0807">Transducer</keyword>
<evidence type="ECO:0000256" key="1">
    <source>
        <dbReference type="ARBA" id="ARBA00004370"/>
    </source>
</evidence>
<dbReference type="PROSITE" id="PS50262">
    <property type="entry name" value="G_PROTEIN_RECEP_F1_2"/>
    <property type="match status" value="1"/>
</dbReference>
<dbReference type="InterPro" id="IPR017452">
    <property type="entry name" value="GPCR_Rhodpsn_7TM"/>
</dbReference>
<feature type="transmembrane region" description="Helical" evidence="6">
    <location>
        <begin position="201"/>
        <end position="222"/>
    </location>
</feature>
<dbReference type="OMA" id="LMITAQW"/>
<dbReference type="InterPro" id="IPR000276">
    <property type="entry name" value="GPCR_Rhodpsn"/>
</dbReference>
<accession>A0A914ARL1</accession>
<dbReference type="GeneID" id="119736462"/>
<proteinExistence type="inferred from homology"/>
<keyword evidence="9" id="KW-1185">Reference proteome</keyword>
<name>A0A914ARL1_PATMI</name>
<evidence type="ECO:0000256" key="2">
    <source>
        <dbReference type="ARBA" id="ARBA00022692"/>
    </source>
</evidence>
<dbReference type="Gene3D" id="1.20.1070.10">
    <property type="entry name" value="Rhodopsin 7-helix transmembrane proteins"/>
    <property type="match status" value="1"/>
</dbReference>
<feature type="transmembrane region" description="Helical" evidence="6">
    <location>
        <begin position="40"/>
        <end position="62"/>
    </location>
</feature>
<keyword evidence="5" id="KW-0675">Receptor</keyword>
<feature type="transmembrane region" description="Helical" evidence="6">
    <location>
        <begin position="262"/>
        <end position="288"/>
    </location>
</feature>
<dbReference type="CDD" id="cd00637">
    <property type="entry name" value="7tm_classA_rhodopsin-like"/>
    <property type="match status" value="1"/>
</dbReference>
<dbReference type="PANTHER" id="PTHR45698:SF1">
    <property type="entry name" value="TRACE AMINE-ASSOCIATED RECEPTOR 13C-LIKE"/>
    <property type="match status" value="1"/>
</dbReference>
<dbReference type="GO" id="GO:0004930">
    <property type="term" value="F:G protein-coupled receptor activity"/>
    <property type="evidence" value="ECO:0007669"/>
    <property type="project" value="UniProtKB-KW"/>
</dbReference>
<dbReference type="OrthoDB" id="10042731at2759"/>
<evidence type="ECO:0000313" key="8">
    <source>
        <dbReference type="EnsemblMetazoa" id="XP_038066407.1"/>
    </source>
</evidence>
<reference evidence="8" key="1">
    <citation type="submission" date="2022-11" db="UniProtKB">
        <authorList>
            <consortium name="EnsemblMetazoa"/>
        </authorList>
    </citation>
    <scope>IDENTIFICATION</scope>
</reference>
<keyword evidence="2 5" id="KW-0812">Transmembrane</keyword>
<dbReference type="RefSeq" id="XP_038066407.1">
    <property type="nucleotide sequence ID" value="XM_038210479.1"/>
</dbReference>
<dbReference type="PRINTS" id="PR00237">
    <property type="entry name" value="GPCRRHODOPSN"/>
</dbReference>
<dbReference type="GO" id="GO:0016020">
    <property type="term" value="C:membrane"/>
    <property type="evidence" value="ECO:0007669"/>
    <property type="project" value="UniProtKB-SubCell"/>
</dbReference>
<dbReference type="SUPFAM" id="SSF81321">
    <property type="entry name" value="Family A G protein-coupled receptor-like"/>
    <property type="match status" value="1"/>
</dbReference>
<dbReference type="AlphaFoldDB" id="A0A914ARL1"/>
<dbReference type="Pfam" id="PF00001">
    <property type="entry name" value="7tm_1"/>
    <property type="match status" value="1"/>
</dbReference>
<dbReference type="SMART" id="SM01381">
    <property type="entry name" value="7TM_GPCR_Srsx"/>
    <property type="match status" value="1"/>
</dbReference>